<keyword evidence="2" id="KW-0238">DNA-binding</keyword>
<dbReference type="PROSITE" id="PS50949">
    <property type="entry name" value="HTH_GNTR"/>
    <property type="match status" value="1"/>
</dbReference>
<dbReference type="InterPro" id="IPR050679">
    <property type="entry name" value="Bact_HTH_transcr_reg"/>
</dbReference>
<dbReference type="RefSeq" id="WP_023355356.1">
    <property type="nucleotide sequence ID" value="NZ_KI535369.1"/>
</dbReference>
<dbReference type="HOGENOM" id="CLU_063236_4_2_9"/>
<evidence type="ECO:0000256" key="3">
    <source>
        <dbReference type="ARBA" id="ARBA00023163"/>
    </source>
</evidence>
<evidence type="ECO:0000256" key="1">
    <source>
        <dbReference type="ARBA" id="ARBA00023015"/>
    </source>
</evidence>
<dbReference type="InterPro" id="IPR028978">
    <property type="entry name" value="Chorismate_lyase_/UTRA_dom_sf"/>
</dbReference>
<evidence type="ECO:0000256" key="2">
    <source>
        <dbReference type="ARBA" id="ARBA00023125"/>
    </source>
</evidence>
<evidence type="ECO:0000259" key="4">
    <source>
        <dbReference type="PROSITE" id="PS50949"/>
    </source>
</evidence>
<gene>
    <name evidence="5" type="ORF">GCWU0000282_002496</name>
</gene>
<dbReference type="STRING" id="592026.GCWU0000282_002496"/>
<dbReference type="Pfam" id="PF07702">
    <property type="entry name" value="UTRA"/>
    <property type="match status" value="1"/>
</dbReference>
<dbReference type="SMART" id="SM00866">
    <property type="entry name" value="UTRA"/>
    <property type="match status" value="1"/>
</dbReference>
<dbReference type="PANTHER" id="PTHR44846">
    <property type="entry name" value="MANNOSYL-D-GLYCERATE TRANSPORT/METABOLISM SYSTEM REPRESSOR MNGR-RELATED"/>
    <property type="match status" value="1"/>
</dbReference>
<dbReference type="EMBL" id="ACIL03000016">
    <property type="protein sequence ID" value="ESL02362.1"/>
    <property type="molecule type" value="Genomic_DNA"/>
</dbReference>
<accession>V2Y2S6</accession>
<dbReference type="FunFam" id="1.10.10.10:FF:000079">
    <property type="entry name" value="GntR family transcriptional regulator"/>
    <property type="match status" value="1"/>
</dbReference>
<organism evidence="5 6">
    <name type="scientific">Catonella morbi ATCC 51271</name>
    <dbReference type="NCBI Taxonomy" id="592026"/>
    <lineage>
        <taxon>Bacteria</taxon>
        <taxon>Bacillati</taxon>
        <taxon>Bacillota</taxon>
        <taxon>Clostridia</taxon>
        <taxon>Lachnospirales</taxon>
        <taxon>Lachnospiraceae</taxon>
        <taxon>Catonella</taxon>
    </lineage>
</organism>
<dbReference type="eggNOG" id="COG2188">
    <property type="taxonomic scope" value="Bacteria"/>
</dbReference>
<evidence type="ECO:0000313" key="6">
    <source>
        <dbReference type="Proteomes" id="UP000018227"/>
    </source>
</evidence>
<dbReference type="PANTHER" id="PTHR44846:SF1">
    <property type="entry name" value="MANNOSYL-D-GLYCERATE TRANSPORT_METABOLISM SYSTEM REPRESSOR MNGR-RELATED"/>
    <property type="match status" value="1"/>
</dbReference>
<dbReference type="Pfam" id="PF00392">
    <property type="entry name" value="GntR"/>
    <property type="match status" value="1"/>
</dbReference>
<evidence type="ECO:0000313" key="5">
    <source>
        <dbReference type="EMBL" id="ESL02362.1"/>
    </source>
</evidence>
<keyword evidence="3" id="KW-0804">Transcription</keyword>
<dbReference type="SUPFAM" id="SSF46785">
    <property type="entry name" value="Winged helix' DNA-binding domain"/>
    <property type="match status" value="1"/>
</dbReference>
<dbReference type="SUPFAM" id="SSF64288">
    <property type="entry name" value="Chorismate lyase-like"/>
    <property type="match status" value="1"/>
</dbReference>
<dbReference type="GO" id="GO:0003677">
    <property type="term" value="F:DNA binding"/>
    <property type="evidence" value="ECO:0007669"/>
    <property type="project" value="UniProtKB-KW"/>
</dbReference>
<dbReference type="GO" id="GO:0003700">
    <property type="term" value="F:DNA-binding transcription factor activity"/>
    <property type="evidence" value="ECO:0007669"/>
    <property type="project" value="InterPro"/>
</dbReference>
<dbReference type="GO" id="GO:0045892">
    <property type="term" value="P:negative regulation of DNA-templated transcription"/>
    <property type="evidence" value="ECO:0007669"/>
    <property type="project" value="TreeGrafter"/>
</dbReference>
<dbReference type="OrthoDB" id="1648691at2"/>
<dbReference type="InterPro" id="IPR011663">
    <property type="entry name" value="UTRA"/>
</dbReference>
<dbReference type="InterPro" id="IPR036390">
    <property type="entry name" value="WH_DNA-bd_sf"/>
</dbReference>
<protein>
    <submittedName>
        <fullName evidence="5">UbiC transcription regulator-associated domain protein</fullName>
    </submittedName>
</protein>
<proteinExistence type="predicted"/>
<reference evidence="5 6" key="1">
    <citation type="submission" date="2013-06" db="EMBL/GenBank/DDBJ databases">
        <authorList>
            <person name="Weinstock G."/>
            <person name="Sodergren E."/>
            <person name="Clifton S."/>
            <person name="Fulton L."/>
            <person name="Fulton B."/>
            <person name="Courtney L."/>
            <person name="Fronick C."/>
            <person name="Harrison M."/>
            <person name="Strong C."/>
            <person name="Farmer C."/>
            <person name="Delahaunty K."/>
            <person name="Markovic C."/>
            <person name="Hall O."/>
            <person name="Minx P."/>
            <person name="Tomlinson C."/>
            <person name="Mitreva M."/>
            <person name="Nelson J."/>
            <person name="Hou S."/>
            <person name="Wollam A."/>
            <person name="Pepin K.H."/>
            <person name="Johnson M."/>
            <person name="Bhonagiri V."/>
            <person name="Nash W.E."/>
            <person name="Warren W."/>
            <person name="Chinwalla A."/>
            <person name="Mardis E.R."/>
            <person name="Wilson R.K."/>
        </authorList>
    </citation>
    <scope>NUCLEOTIDE SEQUENCE [LARGE SCALE GENOMIC DNA]</scope>
    <source>
        <strain evidence="5 6">ATCC 51271</strain>
    </source>
</reference>
<comment type="caution">
    <text evidence="5">The sequence shown here is derived from an EMBL/GenBank/DDBJ whole genome shotgun (WGS) entry which is preliminary data.</text>
</comment>
<dbReference type="InterPro" id="IPR036388">
    <property type="entry name" value="WH-like_DNA-bd_sf"/>
</dbReference>
<feature type="domain" description="HTH gntR-type" evidence="4">
    <location>
        <begin position="9"/>
        <end position="77"/>
    </location>
</feature>
<dbReference type="Gene3D" id="1.10.10.10">
    <property type="entry name" value="Winged helix-like DNA-binding domain superfamily/Winged helix DNA-binding domain"/>
    <property type="match status" value="1"/>
</dbReference>
<dbReference type="PRINTS" id="PR00035">
    <property type="entry name" value="HTHGNTR"/>
</dbReference>
<dbReference type="AlphaFoldDB" id="V2Y2S6"/>
<dbReference type="InterPro" id="IPR000524">
    <property type="entry name" value="Tscrpt_reg_HTH_GntR"/>
</dbReference>
<sequence>MKLKKDAEQSLYMQLMFEIKAQIESGYYVAGDKIPTEVELGKIYNVSRITIRKTVEELCKLGYLEKKQGKGTFVKSPKIHRKIEMRKSQSFSKTCQSANVKAQSHILETKIITADKGKREFLKLNEEDRVIYIKRLRLVEQIPIIQEELYLPEKLFAGFDVSRLEDGSLFKAIMEDLKLKAPPVGVSGIEAINAGMELSRILKINPGDAVLNMTTYWSDTEGNPLYIGYENIVGNRYRITI</sequence>
<keyword evidence="6" id="KW-1185">Reference proteome</keyword>
<dbReference type="Gene3D" id="3.40.1410.10">
    <property type="entry name" value="Chorismate lyase-like"/>
    <property type="match status" value="1"/>
</dbReference>
<keyword evidence="1" id="KW-0805">Transcription regulation</keyword>
<dbReference type="Proteomes" id="UP000018227">
    <property type="component" value="Unassembled WGS sequence"/>
</dbReference>
<dbReference type="SMART" id="SM00345">
    <property type="entry name" value="HTH_GNTR"/>
    <property type="match status" value="1"/>
</dbReference>
<dbReference type="CDD" id="cd07377">
    <property type="entry name" value="WHTH_GntR"/>
    <property type="match status" value="1"/>
</dbReference>
<name>V2Y2S6_9FIRM</name>